<evidence type="ECO:0008006" key="3">
    <source>
        <dbReference type="Google" id="ProtNLM"/>
    </source>
</evidence>
<gene>
    <name evidence="1" type="ORF">Ae201684_005257</name>
</gene>
<accession>A0A6G0XFM7</accession>
<keyword evidence="2" id="KW-1185">Reference proteome</keyword>
<name>A0A6G0XFM7_9STRA</name>
<organism evidence="1 2">
    <name type="scientific">Aphanomyces euteiches</name>
    <dbReference type="NCBI Taxonomy" id="100861"/>
    <lineage>
        <taxon>Eukaryota</taxon>
        <taxon>Sar</taxon>
        <taxon>Stramenopiles</taxon>
        <taxon>Oomycota</taxon>
        <taxon>Saprolegniomycetes</taxon>
        <taxon>Saprolegniales</taxon>
        <taxon>Verrucalvaceae</taxon>
        <taxon>Aphanomyces</taxon>
    </lineage>
</organism>
<evidence type="ECO:0000313" key="2">
    <source>
        <dbReference type="Proteomes" id="UP000481153"/>
    </source>
</evidence>
<protein>
    <recommendedName>
        <fullName evidence="3">Mitochondrial import inner membrane translocase subunit TIM22</fullName>
    </recommendedName>
</protein>
<dbReference type="Pfam" id="PF02466">
    <property type="entry name" value="Tim17"/>
    <property type="match status" value="1"/>
</dbReference>
<sequence>MTKTATCDARLAQLVYRGVVTGALWTVSIDAYEHLCLASAGKTRLNPRFLLKSTAMNCAGFTLFLGTFGGVSCAAEHLRGKDDSLNTFLGGFAAGLLLTQNPQTKIALPVRTSLLTGLTCGAFAAAFATFSHDS</sequence>
<comment type="caution">
    <text evidence="1">The sequence shown here is derived from an EMBL/GenBank/DDBJ whole genome shotgun (WGS) entry which is preliminary data.</text>
</comment>
<evidence type="ECO:0000313" key="1">
    <source>
        <dbReference type="EMBL" id="KAF0739077.1"/>
    </source>
</evidence>
<dbReference type="AlphaFoldDB" id="A0A6G0XFM7"/>
<dbReference type="EMBL" id="VJMJ01000067">
    <property type="protein sequence ID" value="KAF0739077.1"/>
    <property type="molecule type" value="Genomic_DNA"/>
</dbReference>
<reference evidence="1 2" key="1">
    <citation type="submission" date="2019-07" db="EMBL/GenBank/DDBJ databases">
        <title>Genomics analysis of Aphanomyces spp. identifies a new class of oomycete effector associated with host adaptation.</title>
        <authorList>
            <person name="Gaulin E."/>
        </authorList>
    </citation>
    <scope>NUCLEOTIDE SEQUENCE [LARGE SCALE GENOMIC DNA]</scope>
    <source>
        <strain evidence="1 2">ATCC 201684</strain>
    </source>
</reference>
<dbReference type="Proteomes" id="UP000481153">
    <property type="component" value="Unassembled WGS sequence"/>
</dbReference>
<dbReference type="VEuPathDB" id="FungiDB:AeMF1_006747"/>
<proteinExistence type="predicted"/>